<reference evidence="1 2" key="1">
    <citation type="submission" date="2023-08" db="EMBL/GenBank/DDBJ databases">
        <title>A Necator americanus chromosomal reference genome.</title>
        <authorList>
            <person name="Ilik V."/>
            <person name="Petrzelkova K.J."/>
            <person name="Pardy F."/>
            <person name="Fuh T."/>
            <person name="Niatou-Singa F.S."/>
            <person name="Gouil Q."/>
            <person name="Baker L."/>
            <person name="Ritchie M.E."/>
            <person name="Jex A.R."/>
            <person name="Gazzola D."/>
            <person name="Li H."/>
            <person name="Toshio Fujiwara R."/>
            <person name="Zhan B."/>
            <person name="Aroian R.V."/>
            <person name="Pafco B."/>
            <person name="Schwarz E.M."/>
        </authorList>
    </citation>
    <scope>NUCLEOTIDE SEQUENCE [LARGE SCALE GENOMIC DNA]</scope>
    <source>
        <strain evidence="1 2">Aroian</strain>
        <tissue evidence="1">Whole animal</tissue>
    </source>
</reference>
<organism evidence="1 2">
    <name type="scientific">Necator americanus</name>
    <name type="common">Human hookworm</name>
    <dbReference type="NCBI Taxonomy" id="51031"/>
    <lineage>
        <taxon>Eukaryota</taxon>
        <taxon>Metazoa</taxon>
        <taxon>Ecdysozoa</taxon>
        <taxon>Nematoda</taxon>
        <taxon>Chromadorea</taxon>
        <taxon>Rhabditida</taxon>
        <taxon>Rhabditina</taxon>
        <taxon>Rhabditomorpha</taxon>
        <taxon>Strongyloidea</taxon>
        <taxon>Ancylostomatidae</taxon>
        <taxon>Bunostominae</taxon>
        <taxon>Necator</taxon>
    </lineage>
</organism>
<gene>
    <name evidence="1" type="primary">Necator_chrX.g23526</name>
    <name evidence="1" type="ORF">RB195_023362</name>
</gene>
<accession>A0ABR1EIU8</accession>
<dbReference type="Proteomes" id="UP001303046">
    <property type="component" value="Unassembled WGS sequence"/>
</dbReference>
<sequence length="110" mass="12093">MYKRFDGSENETLTLLDDFGLSVESPVSTVLPLFINLLEWALVLFPFLPILRNGCPVVSPFAKDTKSIKSSLEGLCREVIQSLTALSLGLKTLGPVHQQSHLFNTTVSNS</sequence>
<evidence type="ECO:0000313" key="2">
    <source>
        <dbReference type="Proteomes" id="UP001303046"/>
    </source>
</evidence>
<name>A0ABR1EIU8_NECAM</name>
<comment type="caution">
    <text evidence="1">The sequence shown here is derived from an EMBL/GenBank/DDBJ whole genome shotgun (WGS) entry which is preliminary data.</text>
</comment>
<evidence type="ECO:0000313" key="1">
    <source>
        <dbReference type="EMBL" id="KAK6762606.1"/>
    </source>
</evidence>
<proteinExistence type="predicted"/>
<keyword evidence="2" id="KW-1185">Reference proteome</keyword>
<dbReference type="EMBL" id="JAVFWL010000006">
    <property type="protein sequence ID" value="KAK6762606.1"/>
    <property type="molecule type" value="Genomic_DNA"/>
</dbReference>
<protein>
    <submittedName>
        <fullName evidence="1">Uncharacterized protein</fullName>
    </submittedName>
</protein>